<evidence type="ECO:0000256" key="6">
    <source>
        <dbReference type="SAM" id="MobiDB-lite"/>
    </source>
</evidence>
<keyword evidence="5" id="KW-0175">Coiled coil</keyword>
<protein>
    <recommendedName>
        <fullName evidence="7">GRF-type domain-containing protein</fullName>
    </recommendedName>
</protein>
<dbReference type="Pfam" id="PF06839">
    <property type="entry name" value="Zn_ribbon_GRF"/>
    <property type="match status" value="1"/>
</dbReference>
<evidence type="ECO:0000313" key="9">
    <source>
        <dbReference type="Proteomes" id="UP001492380"/>
    </source>
</evidence>
<feature type="compositionally biased region" description="Low complexity" evidence="6">
    <location>
        <begin position="212"/>
        <end position="227"/>
    </location>
</feature>
<keyword evidence="1" id="KW-0479">Metal-binding</keyword>
<feature type="domain" description="GRF-type" evidence="7">
    <location>
        <begin position="50"/>
        <end position="94"/>
    </location>
</feature>
<proteinExistence type="predicted"/>
<keyword evidence="9" id="KW-1185">Reference proteome</keyword>
<evidence type="ECO:0000259" key="7">
    <source>
        <dbReference type="PROSITE" id="PS51999"/>
    </source>
</evidence>
<accession>A0ABR1YYG6</accession>
<evidence type="ECO:0000256" key="3">
    <source>
        <dbReference type="ARBA" id="ARBA00022833"/>
    </source>
</evidence>
<evidence type="ECO:0000256" key="5">
    <source>
        <dbReference type="SAM" id="Coils"/>
    </source>
</evidence>
<dbReference type="InterPro" id="IPR010666">
    <property type="entry name" value="Znf_GRF"/>
</dbReference>
<organism evidence="8 9">
    <name type="scientific">Phyllosticta capitalensis</name>
    <dbReference type="NCBI Taxonomy" id="121624"/>
    <lineage>
        <taxon>Eukaryota</taxon>
        <taxon>Fungi</taxon>
        <taxon>Dikarya</taxon>
        <taxon>Ascomycota</taxon>
        <taxon>Pezizomycotina</taxon>
        <taxon>Dothideomycetes</taxon>
        <taxon>Dothideomycetes incertae sedis</taxon>
        <taxon>Botryosphaeriales</taxon>
        <taxon>Phyllostictaceae</taxon>
        <taxon>Phyllosticta</taxon>
    </lineage>
</organism>
<keyword evidence="3" id="KW-0862">Zinc</keyword>
<feature type="compositionally biased region" description="Polar residues" evidence="6">
    <location>
        <begin position="196"/>
        <end position="211"/>
    </location>
</feature>
<evidence type="ECO:0000256" key="4">
    <source>
        <dbReference type="PROSITE-ProRule" id="PRU01343"/>
    </source>
</evidence>
<feature type="compositionally biased region" description="Low complexity" evidence="6">
    <location>
        <begin position="12"/>
        <end position="27"/>
    </location>
</feature>
<evidence type="ECO:0000256" key="1">
    <source>
        <dbReference type="ARBA" id="ARBA00022723"/>
    </source>
</evidence>
<sequence length="337" mass="37019">MFTTPKRGYASGGQTRSGRQSRGSGSRNVAGSGKKRGKAQGSFYHDTWYCACSPKLPAKHLQSKTARNPGRWFYICPQQRDEEQCGFFLWEDEAAAAAAATRGPDAERRLGGRQESMTPPRRQAMGEQDEIPRSPPPVYQSQATPTPSAKRKFQQEADGDLDDDLGFELDASEAEQLLERATMAPFTPRKAPKASTGATPATSRQTPQLLNTPVSVSKTVTPSSSEPFWTARGSPATGSGDRDVGETLVAEVMGLLRDRHVDAGKETLEALQSVLRKHVLRAQGMARGREIARLALNEKMALVTELQARIQTLEAELETRKAIMDKISWQRETGQFE</sequence>
<dbReference type="PANTHER" id="PTHR33680">
    <property type="entry name" value="OS07G0190500 PROTEIN"/>
    <property type="match status" value="1"/>
</dbReference>
<comment type="caution">
    <text evidence="8">The sequence shown here is derived from an EMBL/GenBank/DDBJ whole genome shotgun (WGS) entry which is preliminary data.</text>
</comment>
<feature type="coiled-coil region" evidence="5">
    <location>
        <begin position="296"/>
        <end position="323"/>
    </location>
</feature>
<name>A0ABR1YYG6_9PEZI</name>
<dbReference type="PROSITE" id="PS51999">
    <property type="entry name" value="ZF_GRF"/>
    <property type="match status" value="1"/>
</dbReference>
<dbReference type="Proteomes" id="UP001492380">
    <property type="component" value="Unassembled WGS sequence"/>
</dbReference>
<feature type="region of interest" description="Disordered" evidence="6">
    <location>
        <begin position="99"/>
        <end position="165"/>
    </location>
</feature>
<evidence type="ECO:0000313" key="8">
    <source>
        <dbReference type="EMBL" id="KAK8243732.1"/>
    </source>
</evidence>
<keyword evidence="2 4" id="KW-0863">Zinc-finger</keyword>
<gene>
    <name evidence="8" type="ORF">HDK90DRAFT_475692</name>
</gene>
<dbReference type="PANTHER" id="PTHR33680:SF1">
    <property type="entry name" value="OS05G0489500 PROTEIN"/>
    <property type="match status" value="1"/>
</dbReference>
<evidence type="ECO:0000256" key="2">
    <source>
        <dbReference type="ARBA" id="ARBA00022771"/>
    </source>
</evidence>
<reference evidence="8 9" key="1">
    <citation type="submission" date="2024-04" db="EMBL/GenBank/DDBJ databases">
        <title>Phyllosticta paracitricarpa is synonymous to the EU quarantine fungus P. citricarpa based on phylogenomic analyses.</title>
        <authorList>
            <consortium name="Lawrence Berkeley National Laboratory"/>
            <person name="Van Ingen-Buijs V.A."/>
            <person name="Van Westerhoven A.C."/>
            <person name="Haridas S."/>
            <person name="Skiadas P."/>
            <person name="Martin F."/>
            <person name="Groenewald J.Z."/>
            <person name="Crous P.W."/>
            <person name="Seidl M.F."/>
        </authorList>
    </citation>
    <scope>NUCLEOTIDE SEQUENCE [LARGE SCALE GENOMIC DNA]</scope>
    <source>
        <strain evidence="8 9">CBS 123374</strain>
    </source>
</reference>
<feature type="region of interest" description="Disordered" evidence="6">
    <location>
        <begin position="1"/>
        <end position="38"/>
    </location>
</feature>
<dbReference type="EMBL" id="JBBWRZ010000002">
    <property type="protein sequence ID" value="KAK8243732.1"/>
    <property type="molecule type" value="Genomic_DNA"/>
</dbReference>
<feature type="region of interest" description="Disordered" evidence="6">
    <location>
        <begin position="181"/>
        <end position="243"/>
    </location>
</feature>